<dbReference type="PANTHER" id="PTHR33154">
    <property type="entry name" value="TRANSCRIPTIONAL REGULATOR, ARSR FAMILY"/>
    <property type="match status" value="1"/>
</dbReference>
<dbReference type="SMART" id="SM00418">
    <property type="entry name" value="HTH_ARSR"/>
    <property type="match status" value="1"/>
</dbReference>
<name>A0A2B9DWA5_BACCE</name>
<evidence type="ECO:0000313" key="5">
    <source>
        <dbReference type="EMBL" id="PGM92845.1"/>
    </source>
</evidence>
<accession>A0A2B9DWA5</accession>
<dbReference type="RefSeq" id="WP_098777395.1">
    <property type="nucleotide sequence ID" value="NZ_NUHO01000051.1"/>
</dbReference>
<dbReference type="NCBIfam" id="NF033788">
    <property type="entry name" value="HTH_metalloreg"/>
    <property type="match status" value="1"/>
</dbReference>
<keyword evidence="2" id="KW-0238">DNA-binding</keyword>
<evidence type="ECO:0000313" key="6">
    <source>
        <dbReference type="Proteomes" id="UP000222054"/>
    </source>
</evidence>
<dbReference type="Proteomes" id="UP000222054">
    <property type="component" value="Unassembled WGS sequence"/>
</dbReference>
<evidence type="ECO:0000256" key="1">
    <source>
        <dbReference type="ARBA" id="ARBA00023015"/>
    </source>
</evidence>
<dbReference type="GO" id="GO:0003700">
    <property type="term" value="F:DNA-binding transcription factor activity"/>
    <property type="evidence" value="ECO:0007669"/>
    <property type="project" value="InterPro"/>
</dbReference>
<sequence>MKNVFSTEISEFERVSEILRVLAHPIRLQMVQQLLKKNALNVTELQQYLDMPQSTASQHLGKLKSHKAVAYERKGLEVFYRVDDEKVKQTLKILIG</sequence>
<comment type="caution">
    <text evidence="5">The sequence shown here is derived from an EMBL/GenBank/DDBJ whole genome shotgun (WGS) entry which is preliminary data.</text>
</comment>
<evidence type="ECO:0000259" key="4">
    <source>
        <dbReference type="PROSITE" id="PS50987"/>
    </source>
</evidence>
<dbReference type="SUPFAM" id="SSF46785">
    <property type="entry name" value="Winged helix' DNA-binding domain"/>
    <property type="match status" value="1"/>
</dbReference>
<dbReference type="PROSITE" id="PS50987">
    <property type="entry name" value="HTH_ARSR_2"/>
    <property type="match status" value="1"/>
</dbReference>
<evidence type="ECO:0000256" key="2">
    <source>
        <dbReference type="ARBA" id="ARBA00023125"/>
    </source>
</evidence>
<reference evidence="5 6" key="1">
    <citation type="submission" date="2017-09" db="EMBL/GenBank/DDBJ databases">
        <title>Large-scale bioinformatics analysis of Bacillus genomes uncovers conserved roles of natural products in bacterial physiology.</title>
        <authorList>
            <consortium name="Agbiome Team Llc"/>
            <person name="Bleich R.M."/>
            <person name="Grubbs K.J."/>
            <person name="Santa Maria K.C."/>
            <person name="Allen S.E."/>
            <person name="Farag S."/>
            <person name="Shank E.A."/>
            <person name="Bowers A."/>
        </authorList>
    </citation>
    <scope>NUCLEOTIDE SEQUENCE [LARGE SCALE GENOMIC DNA]</scope>
    <source>
        <strain evidence="5 6">AFS053130</strain>
    </source>
</reference>
<keyword evidence="1" id="KW-0805">Transcription regulation</keyword>
<organism evidence="5 6">
    <name type="scientific">Bacillus cereus</name>
    <dbReference type="NCBI Taxonomy" id="1396"/>
    <lineage>
        <taxon>Bacteria</taxon>
        <taxon>Bacillati</taxon>
        <taxon>Bacillota</taxon>
        <taxon>Bacilli</taxon>
        <taxon>Bacillales</taxon>
        <taxon>Bacillaceae</taxon>
        <taxon>Bacillus</taxon>
        <taxon>Bacillus cereus group</taxon>
    </lineage>
</organism>
<dbReference type="GO" id="GO:0003677">
    <property type="term" value="F:DNA binding"/>
    <property type="evidence" value="ECO:0007669"/>
    <property type="project" value="UniProtKB-KW"/>
</dbReference>
<dbReference type="Gene3D" id="1.10.10.10">
    <property type="entry name" value="Winged helix-like DNA-binding domain superfamily/Winged helix DNA-binding domain"/>
    <property type="match status" value="1"/>
</dbReference>
<dbReference type="InterPro" id="IPR001845">
    <property type="entry name" value="HTH_ArsR_DNA-bd_dom"/>
</dbReference>
<dbReference type="PANTHER" id="PTHR33154:SF18">
    <property type="entry name" value="ARSENICAL RESISTANCE OPERON REPRESSOR"/>
    <property type="match status" value="1"/>
</dbReference>
<dbReference type="InterPro" id="IPR051081">
    <property type="entry name" value="HTH_MetalResp_TranReg"/>
</dbReference>
<protein>
    <submittedName>
        <fullName evidence="5">Transcriptional regulator</fullName>
    </submittedName>
</protein>
<dbReference type="Pfam" id="PF12840">
    <property type="entry name" value="HTH_20"/>
    <property type="match status" value="1"/>
</dbReference>
<keyword evidence="3" id="KW-0804">Transcription</keyword>
<gene>
    <name evidence="5" type="ORF">CN958_14890</name>
</gene>
<dbReference type="InterPro" id="IPR011991">
    <property type="entry name" value="ArsR-like_HTH"/>
</dbReference>
<dbReference type="EMBL" id="NUHO01000051">
    <property type="protein sequence ID" value="PGM92845.1"/>
    <property type="molecule type" value="Genomic_DNA"/>
</dbReference>
<dbReference type="InterPro" id="IPR036390">
    <property type="entry name" value="WH_DNA-bd_sf"/>
</dbReference>
<dbReference type="PRINTS" id="PR00778">
    <property type="entry name" value="HTHARSR"/>
</dbReference>
<evidence type="ECO:0000256" key="3">
    <source>
        <dbReference type="ARBA" id="ARBA00023163"/>
    </source>
</evidence>
<feature type="domain" description="HTH arsR-type" evidence="4">
    <location>
        <begin position="7"/>
        <end position="96"/>
    </location>
</feature>
<dbReference type="CDD" id="cd00090">
    <property type="entry name" value="HTH_ARSR"/>
    <property type="match status" value="1"/>
</dbReference>
<dbReference type="InterPro" id="IPR036388">
    <property type="entry name" value="WH-like_DNA-bd_sf"/>
</dbReference>
<proteinExistence type="predicted"/>
<dbReference type="AlphaFoldDB" id="A0A2B9DWA5"/>